<comment type="cofactor">
    <cofactor evidence="1">
        <name>Fe cation</name>
        <dbReference type="ChEBI" id="CHEBI:24875"/>
    </cofactor>
</comment>
<dbReference type="PROSITE" id="PS00913">
    <property type="entry name" value="ADH_IRON_1"/>
    <property type="match status" value="1"/>
</dbReference>
<dbReference type="InterPro" id="IPR056798">
    <property type="entry name" value="ADH_Fe_C"/>
</dbReference>
<evidence type="ECO:0000313" key="8">
    <source>
        <dbReference type="Proteomes" id="UP000179145"/>
    </source>
</evidence>
<feature type="domain" description="Alcohol dehydrogenase iron-type/glycerol dehydrogenase GldA" evidence="5">
    <location>
        <begin position="9"/>
        <end position="175"/>
    </location>
</feature>
<dbReference type="InterPro" id="IPR001670">
    <property type="entry name" value="ADH_Fe/GldA"/>
</dbReference>
<dbReference type="OrthoDB" id="9815791at2"/>
<gene>
    <name evidence="7" type="ORF">A0U89_16140</name>
</gene>
<proteinExistence type="inferred from homology"/>
<dbReference type="GO" id="GO:1990362">
    <property type="term" value="F:butanol dehydrogenase (NAD+) activity"/>
    <property type="evidence" value="ECO:0007669"/>
    <property type="project" value="InterPro"/>
</dbReference>
<dbReference type="SUPFAM" id="SSF56796">
    <property type="entry name" value="Dehydroquinate synthase-like"/>
    <property type="match status" value="1"/>
</dbReference>
<geneLocation type="plasmid" evidence="8">
    <name>pkb14400_3</name>
</geneLocation>
<dbReference type="PROSITE" id="PS00060">
    <property type="entry name" value="ADH_IRON_2"/>
    <property type="match status" value="1"/>
</dbReference>
<evidence type="ECO:0000256" key="2">
    <source>
        <dbReference type="ARBA" id="ARBA00007358"/>
    </source>
</evidence>
<reference evidence="7 8" key="1">
    <citation type="journal article" date="2016" name="Microb. Cell Fact.">
        <title>Dissection of exopolysaccharide biosynthesis in Kozakia baliensis.</title>
        <authorList>
            <person name="Brandt J.U."/>
            <person name="Jakob F."/>
            <person name="Behr J."/>
            <person name="Geissler A.J."/>
            <person name="Vogel R.F."/>
        </authorList>
    </citation>
    <scope>NUCLEOTIDE SEQUENCE [LARGE SCALE GENOMIC DNA]</scope>
    <source>
        <strain evidence="7 8">DSM 14400</strain>
        <plasmid evidence="8">Plasmid pkb14400_3</plasmid>
    </source>
</reference>
<dbReference type="Gene3D" id="3.40.50.1970">
    <property type="match status" value="1"/>
</dbReference>
<dbReference type="Proteomes" id="UP000179145">
    <property type="component" value="Plasmid pKB14400_3"/>
</dbReference>
<keyword evidence="7" id="KW-0614">Plasmid</keyword>
<organism evidence="7 8">
    <name type="scientific">Kozakia baliensis</name>
    <dbReference type="NCBI Taxonomy" id="153496"/>
    <lineage>
        <taxon>Bacteria</taxon>
        <taxon>Pseudomonadati</taxon>
        <taxon>Pseudomonadota</taxon>
        <taxon>Alphaproteobacteria</taxon>
        <taxon>Acetobacterales</taxon>
        <taxon>Acetobacteraceae</taxon>
        <taxon>Kozakia</taxon>
    </lineage>
</organism>
<dbReference type="Pfam" id="PF00465">
    <property type="entry name" value="Fe-ADH"/>
    <property type="match status" value="1"/>
</dbReference>
<evidence type="ECO:0000259" key="5">
    <source>
        <dbReference type="Pfam" id="PF00465"/>
    </source>
</evidence>
<feature type="domain" description="Fe-containing alcohol dehydrogenase-like C-terminal" evidence="6">
    <location>
        <begin position="187"/>
        <end position="355"/>
    </location>
</feature>
<dbReference type="EMBL" id="CP014677">
    <property type="protein sequence ID" value="AOX18821.1"/>
    <property type="molecule type" value="Genomic_DNA"/>
</dbReference>
<dbReference type="GO" id="GO:0008106">
    <property type="term" value="F:alcohol dehydrogenase (NADP+) activity"/>
    <property type="evidence" value="ECO:0007669"/>
    <property type="project" value="TreeGrafter"/>
</dbReference>
<name>A0A1D8UYZ0_9PROT</name>
<protein>
    <submittedName>
        <fullName evidence="7">Aldehyde reductase</fullName>
    </submittedName>
</protein>
<dbReference type="GO" id="GO:0005829">
    <property type="term" value="C:cytosol"/>
    <property type="evidence" value="ECO:0007669"/>
    <property type="project" value="TreeGrafter"/>
</dbReference>
<dbReference type="RefSeq" id="WP_070404255.1">
    <property type="nucleotide sequence ID" value="NZ_BJVW01000046.1"/>
</dbReference>
<dbReference type="CDD" id="cd08187">
    <property type="entry name" value="BDH"/>
    <property type="match status" value="1"/>
</dbReference>
<keyword evidence="8" id="KW-1185">Reference proteome</keyword>
<evidence type="ECO:0000256" key="1">
    <source>
        <dbReference type="ARBA" id="ARBA00001962"/>
    </source>
</evidence>
<sequence>MMDFSFFNPTRVLFGRTALSQMATFVPKDARILVLYGSGSVVRNGTLKRIQTVLDGYDVHEFGGIEPNPSFEKLMGAVKLVRKKNISFLVAVGGGSVIDGAKFVAAAAHYDGDPWEILQTRGNRIQSALPLAAIPTLPATGSEMNGTSVITRTELSAKRVFKSEHVFPVLAVLDPTLTFTLPPRQVANGIVDAFVHVLEQYLTYPVDGPVQDRFAEGLLRVLLDIADVTLAEPENYEARASLMWAATLALNGLIGAGVPQDWSSHLIGHELTALYGLDHARTLAVILPAMLSVRKSEKHAKLLQYAERIWNIHTGSENERIDTALDNTRAFFHRLGLETSLSNYGLDESAVEALLASLRETHGNDYALGENRTVSPELARAVLEASL</sequence>
<dbReference type="GO" id="GO:1990002">
    <property type="term" value="F:methylglyoxal reductase (NADPH) (acetol producing) activity"/>
    <property type="evidence" value="ECO:0007669"/>
    <property type="project" value="TreeGrafter"/>
</dbReference>
<evidence type="ECO:0000256" key="4">
    <source>
        <dbReference type="ARBA" id="ARBA00049243"/>
    </source>
</evidence>
<dbReference type="InterPro" id="IPR018211">
    <property type="entry name" value="ADH_Fe_CS"/>
</dbReference>
<dbReference type="KEGG" id="kba:A0U89_16140"/>
<dbReference type="PANTHER" id="PTHR43633">
    <property type="entry name" value="ALCOHOL DEHYDROGENASE YQHD"/>
    <property type="match status" value="1"/>
</dbReference>
<comment type="similarity">
    <text evidence="2">Belongs to the iron-containing alcohol dehydrogenase family.</text>
</comment>
<evidence type="ECO:0000259" key="6">
    <source>
        <dbReference type="Pfam" id="PF25137"/>
    </source>
</evidence>
<evidence type="ECO:0000256" key="3">
    <source>
        <dbReference type="ARBA" id="ARBA00023002"/>
    </source>
</evidence>
<dbReference type="PANTHER" id="PTHR43633:SF1">
    <property type="entry name" value="ALCOHOL DEHYDROGENASE YQHD"/>
    <property type="match status" value="1"/>
</dbReference>
<dbReference type="InterPro" id="IPR044731">
    <property type="entry name" value="BDH-like"/>
</dbReference>
<dbReference type="GO" id="GO:0046872">
    <property type="term" value="F:metal ion binding"/>
    <property type="evidence" value="ECO:0007669"/>
    <property type="project" value="InterPro"/>
</dbReference>
<dbReference type="Gene3D" id="1.20.1090.10">
    <property type="entry name" value="Dehydroquinate synthase-like - alpha domain"/>
    <property type="match status" value="1"/>
</dbReference>
<dbReference type="AlphaFoldDB" id="A0A1D8UYZ0"/>
<evidence type="ECO:0000313" key="7">
    <source>
        <dbReference type="EMBL" id="AOX18821.1"/>
    </source>
</evidence>
<dbReference type="Pfam" id="PF25137">
    <property type="entry name" value="ADH_Fe_C"/>
    <property type="match status" value="1"/>
</dbReference>
<dbReference type="FunFam" id="3.40.50.1970:FF:000003">
    <property type="entry name" value="Alcohol dehydrogenase, iron-containing"/>
    <property type="match status" value="1"/>
</dbReference>
<accession>A0A1D8UYZ0</accession>
<comment type="catalytic activity">
    <reaction evidence="4">
        <text>a primary alcohol + NAD(+) = an aldehyde + NADH + H(+)</text>
        <dbReference type="Rhea" id="RHEA:10736"/>
        <dbReference type="ChEBI" id="CHEBI:15378"/>
        <dbReference type="ChEBI" id="CHEBI:15734"/>
        <dbReference type="ChEBI" id="CHEBI:17478"/>
        <dbReference type="ChEBI" id="CHEBI:57540"/>
        <dbReference type="ChEBI" id="CHEBI:57945"/>
        <dbReference type="EC" id="1.1.1.1"/>
    </reaction>
</comment>
<keyword evidence="3" id="KW-0560">Oxidoreductase</keyword>